<protein>
    <submittedName>
        <fullName evidence="2">Alpha/beta fold hydrolase</fullName>
    </submittedName>
</protein>
<dbReference type="PIRSF" id="PIRSF037442">
    <property type="entry name" value="UCP037442_abhydr"/>
    <property type="match status" value="1"/>
</dbReference>
<reference evidence="3" key="1">
    <citation type="journal article" date="2019" name="Int. J. Syst. Evol. Microbiol.">
        <title>The Global Catalogue of Microorganisms (GCM) 10K type strain sequencing project: providing services to taxonomists for standard genome sequencing and annotation.</title>
        <authorList>
            <consortium name="The Broad Institute Genomics Platform"/>
            <consortium name="The Broad Institute Genome Sequencing Center for Infectious Disease"/>
            <person name="Wu L."/>
            <person name="Ma J."/>
        </authorList>
    </citation>
    <scope>NUCLEOTIDE SEQUENCE [LARGE SCALE GENOMIC DNA]</scope>
    <source>
        <strain evidence="3">JCM 18401</strain>
    </source>
</reference>
<proteinExistence type="predicted"/>
<dbReference type="RefSeq" id="WP_345332599.1">
    <property type="nucleotide sequence ID" value="NZ_BAABJZ010000004.1"/>
</dbReference>
<dbReference type="InterPro" id="IPR029058">
    <property type="entry name" value="AB_hydrolase_fold"/>
</dbReference>
<dbReference type="InterPro" id="IPR022742">
    <property type="entry name" value="Hydrolase_4"/>
</dbReference>
<gene>
    <name evidence="2" type="ORF">GCM10023333_02960</name>
</gene>
<dbReference type="GO" id="GO:0016787">
    <property type="term" value="F:hydrolase activity"/>
    <property type="evidence" value="ECO:0007669"/>
    <property type="project" value="UniProtKB-KW"/>
</dbReference>
<keyword evidence="2" id="KW-0378">Hydrolase</keyword>
<dbReference type="InterPro" id="IPR017208">
    <property type="entry name" value="UCP037442_abhydr"/>
</dbReference>
<comment type="caution">
    <text evidence="2">The sequence shown here is derived from an EMBL/GenBank/DDBJ whole genome shotgun (WGS) entry which is preliminary data.</text>
</comment>
<dbReference type="Gene3D" id="3.40.50.1820">
    <property type="entry name" value="alpha/beta hydrolase"/>
    <property type="match status" value="1"/>
</dbReference>
<organism evidence="2 3">
    <name type="scientific">Ferrimonas pelagia</name>
    <dbReference type="NCBI Taxonomy" id="1177826"/>
    <lineage>
        <taxon>Bacteria</taxon>
        <taxon>Pseudomonadati</taxon>
        <taxon>Pseudomonadota</taxon>
        <taxon>Gammaproteobacteria</taxon>
        <taxon>Alteromonadales</taxon>
        <taxon>Ferrimonadaceae</taxon>
        <taxon>Ferrimonas</taxon>
    </lineage>
</organism>
<dbReference type="EMBL" id="BAABJZ010000004">
    <property type="protein sequence ID" value="GAA4873511.1"/>
    <property type="molecule type" value="Genomic_DNA"/>
</dbReference>
<keyword evidence="3" id="KW-1185">Reference proteome</keyword>
<dbReference type="Proteomes" id="UP001499988">
    <property type="component" value="Unassembled WGS sequence"/>
</dbReference>
<dbReference type="Pfam" id="PF12146">
    <property type="entry name" value="Hydrolase_4"/>
    <property type="match status" value="1"/>
</dbReference>
<evidence type="ECO:0000313" key="3">
    <source>
        <dbReference type="Proteomes" id="UP001499988"/>
    </source>
</evidence>
<evidence type="ECO:0000313" key="2">
    <source>
        <dbReference type="EMBL" id="GAA4873511.1"/>
    </source>
</evidence>
<evidence type="ECO:0000259" key="1">
    <source>
        <dbReference type="Pfam" id="PF12146"/>
    </source>
</evidence>
<sequence length="288" mass="32228">MKSHSERLICADHQPLIASWHQPEGKPKAAILIGAALGVARGFYHDFARYLAGQGFLVLSFDYRGVGESRIAGQRDDRVQMACWAEQDLPAALKALQRKAEGLPLHYIGHSCGGQLLGMVPGATAFQTVTLVGASVPYWKHYNSIGLLSGLKMWLNWHLFLPLLSLGKKFPARTLGLSKQDMPSGIIRQWARWGRQRDYLFADDHPALVGYERLTMPLLNLGFADDTYAPPSAVLDLADRYTNAFQESRIISGERLEQLGGIGHFGFFNEAKSQPLWQEWLAWMAQHR</sequence>
<name>A0ABP9EBY6_9GAMM</name>
<feature type="domain" description="Serine aminopeptidase S33" evidence="1">
    <location>
        <begin position="26"/>
        <end position="116"/>
    </location>
</feature>
<dbReference type="SUPFAM" id="SSF53474">
    <property type="entry name" value="alpha/beta-Hydrolases"/>
    <property type="match status" value="1"/>
</dbReference>
<accession>A0ABP9EBY6</accession>